<dbReference type="Pfam" id="PF23548">
    <property type="entry name" value="Zn_ribbon_FGT1_2"/>
    <property type="match status" value="1"/>
</dbReference>
<dbReference type="InterPro" id="IPR057024">
    <property type="entry name" value="Znr_FGT1_1"/>
</dbReference>
<dbReference type="InterPro" id="IPR057025">
    <property type="entry name" value="Znr_FGT1_2"/>
</dbReference>
<feature type="domain" description="FORGETTER1 first zinc ribbon" evidence="2">
    <location>
        <begin position="190"/>
        <end position="216"/>
    </location>
</feature>
<dbReference type="OrthoDB" id="772075at2759"/>
<comment type="caution">
    <text evidence="4">The sequence shown here is derived from an EMBL/GenBank/DDBJ whole genome shotgun (WGS) entry which is preliminary data.</text>
</comment>
<evidence type="ECO:0000259" key="2">
    <source>
        <dbReference type="Pfam" id="PF23547"/>
    </source>
</evidence>
<evidence type="ECO:0000256" key="1">
    <source>
        <dbReference type="SAM" id="MobiDB-lite"/>
    </source>
</evidence>
<dbReference type="AlphaFoldDB" id="A0A811N865"/>
<feature type="region of interest" description="Disordered" evidence="1">
    <location>
        <begin position="520"/>
        <end position="584"/>
    </location>
</feature>
<feature type="compositionally biased region" description="Polar residues" evidence="1">
    <location>
        <begin position="569"/>
        <end position="578"/>
    </location>
</feature>
<accession>A0A811N865</accession>
<dbReference type="Pfam" id="PF23547">
    <property type="entry name" value="Zn_ribbon_FGT1_1"/>
    <property type="match status" value="1"/>
</dbReference>
<dbReference type="Proteomes" id="UP000604825">
    <property type="component" value="Unassembled WGS sequence"/>
</dbReference>
<sequence length="906" mass="100232">MESAVSGSARRRDATRRGGRWRRRRSGEHGEWRCGSPPTAKTNVVDAACPCDANGGNCEANSSVSGEIEELDPGTAMAAAVLGRVRQWRCGHGSTTRSSGSVSWCRCGANGGTYGAGGGLWWKVGELGLGPAMVADVGAGAEEGTTRSGVEAACTRDAPALLIKGEGARNVDGNGAWFIAINGGWSNGQRKWTNVERGLTEFLCPDCSTPQALPPELMPPPPRRRRALPIPPAPARHLTAAPHVGLPCGACGALLSLPPGLARCGCPVCGAELAVDAERLRQYLLYTAAAPLVPVSTPPVVQAREGCQEYPDSAVCLGHIQGHPANQLVHVKRLQVRCRNKQSLSEYPNTGNDICIDMSNEINEMHCHRTKVLVAAKTVSTKWRQVESLNYATYQADAQQSYHSVHAEHTDHAIHVGEARNESLSHAIHRSMGHIELIKEKTVVRHTNRVPGTTVCPTPVSVEKRQVQTLNQIAQEGQGKTGPPKLHSPTEQGPEHCNDSIQTEEAETEMGQLTARLAHKSTKRNLTPSSNNGSEHRCSSEKVSHDSSNSLRQHNMPHRSSNEADNHHATTQSASSIPDMSDPESFARHYCKIRPPEVRRALERSPNLGNAGGKEKKRRGRGPTFCLKVWTMPEGERIPVSFNDLGQPIGIEAVTLSSFLGQLARDVTLAPLTYTDWRHFPKKNKNAMWHLVNLFPVLRWLPQFKFIIPPIGEIWVMQALGKKWKDWKGILKHERYDVHETDEERLADRDPRVPEEQWKLLVAYWGTEKAKLLLCYRLQVLDLEILNDTNLFIDTELDQRVMHGYRRRRSGKSDQIWRTDIYILIPKDGNGDLAKQQVEPFGKMAAKVSLRQVQEAKHKAEEPATLRKKMLEMEENNRKSQGKDDSILVLRTNISEVQSTVYIICS</sequence>
<dbReference type="EMBL" id="CAJGYO010000003">
    <property type="protein sequence ID" value="CAD6220525.1"/>
    <property type="molecule type" value="Genomic_DNA"/>
</dbReference>
<evidence type="ECO:0000313" key="5">
    <source>
        <dbReference type="Proteomes" id="UP000604825"/>
    </source>
</evidence>
<proteinExistence type="predicted"/>
<feature type="region of interest" description="Disordered" evidence="1">
    <location>
        <begin position="1"/>
        <end position="39"/>
    </location>
</feature>
<feature type="region of interest" description="Disordered" evidence="1">
    <location>
        <begin position="597"/>
        <end position="620"/>
    </location>
</feature>
<dbReference type="PANTHER" id="PTHR33144">
    <property type="entry name" value="OS10G0409366 PROTEIN-RELATED"/>
    <property type="match status" value="1"/>
</dbReference>
<dbReference type="PANTHER" id="PTHR33144:SF46">
    <property type="entry name" value="OS04G0610000 PROTEIN"/>
    <property type="match status" value="1"/>
</dbReference>
<reference evidence="4" key="1">
    <citation type="submission" date="2020-10" db="EMBL/GenBank/DDBJ databases">
        <authorList>
            <person name="Han B."/>
            <person name="Lu T."/>
            <person name="Zhao Q."/>
            <person name="Huang X."/>
            <person name="Zhao Y."/>
        </authorList>
    </citation>
    <scope>NUCLEOTIDE SEQUENCE</scope>
</reference>
<feature type="domain" description="FORGETTER1 second zinc ribbon" evidence="3">
    <location>
        <begin position="245"/>
        <end position="277"/>
    </location>
</feature>
<feature type="compositionally biased region" description="Polar residues" evidence="1">
    <location>
        <begin position="524"/>
        <end position="533"/>
    </location>
</feature>
<keyword evidence="5" id="KW-1185">Reference proteome</keyword>
<feature type="compositionally biased region" description="Basic residues" evidence="1">
    <location>
        <begin position="17"/>
        <end position="26"/>
    </location>
</feature>
<feature type="compositionally biased region" description="Basic and acidic residues" evidence="1">
    <location>
        <begin position="534"/>
        <end position="545"/>
    </location>
</feature>
<name>A0A811N865_9POAL</name>
<feature type="region of interest" description="Disordered" evidence="1">
    <location>
        <begin position="474"/>
        <end position="498"/>
    </location>
</feature>
<protein>
    <submittedName>
        <fullName evidence="4">Uncharacterized protein</fullName>
    </submittedName>
</protein>
<organism evidence="4 5">
    <name type="scientific">Miscanthus lutarioriparius</name>
    <dbReference type="NCBI Taxonomy" id="422564"/>
    <lineage>
        <taxon>Eukaryota</taxon>
        <taxon>Viridiplantae</taxon>
        <taxon>Streptophyta</taxon>
        <taxon>Embryophyta</taxon>
        <taxon>Tracheophyta</taxon>
        <taxon>Spermatophyta</taxon>
        <taxon>Magnoliopsida</taxon>
        <taxon>Liliopsida</taxon>
        <taxon>Poales</taxon>
        <taxon>Poaceae</taxon>
        <taxon>PACMAD clade</taxon>
        <taxon>Panicoideae</taxon>
        <taxon>Andropogonodae</taxon>
        <taxon>Andropogoneae</taxon>
        <taxon>Saccharinae</taxon>
        <taxon>Miscanthus</taxon>
    </lineage>
</organism>
<evidence type="ECO:0000259" key="3">
    <source>
        <dbReference type="Pfam" id="PF23548"/>
    </source>
</evidence>
<gene>
    <name evidence="4" type="ORF">NCGR_LOCUS13990</name>
</gene>
<evidence type="ECO:0000313" key="4">
    <source>
        <dbReference type="EMBL" id="CAD6220525.1"/>
    </source>
</evidence>